<dbReference type="Proteomes" id="UP001172684">
    <property type="component" value="Unassembled WGS sequence"/>
</dbReference>
<dbReference type="SUPFAM" id="SSF143744">
    <property type="entry name" value="GlcG-like"/>
    <property type="match status" value="1"/>
</dbReference>
<evidence type="ECO:0000313" key="1">
    <source>
        <dbReference type="EMBL" id="KAJ9666334.1"/>
    </source>
</evidence>
<protein>
    <recommendedName>
        <fullName evidence="3">DUF336-domain-containing protein</fullName>
    </recommendedName>
</protein>
<organism evidence="1 2">
    <name type="scientific">Coniosporium apollinis</name>
    <dbReference type="NCBI Taxonomy" id="61459"/>
    <lineage>
        <taxon>Eukaryota</taxon>
        <taxon>Fungi</taxon>
        <taxon>Dikarya</taxon>
        <taxon>Ascomycota</taxon>
        <taxon>Pezizomycotina</taxon>
        <taxon>Dothideomycetes</taxon>
        <taxon>Dothideomycetes incertae sedis</taxon>
        <taxon>Coniosporium</taxon>
    </lineage>
</organism>
<dbReference type="InterPro" id="IPR038084">
    <property type="entry name" value="PduO/GlcC-like_sf"/>
</dbReference>
<accession>A0ABQ9NYF5</accession>
<reference evidence="1" key="1">
    <citation type="submission" date="2022-10" db="EMBL/GenBank/DDBJ databases">
        <title>Culturing micro-colonial fungi from biological soil crusts in the Mojave desert and describing Neophaeococcomyces mojavensis, and introducing the new genera and species Taxawa tesnikishii.</title>
        <authorList>
            <person name="Kurbessoian T."/>
            <person name="Stajich J.E."/>
        </authorList>
    </citation>
    <scope>NUCLEOTIDE SEQUENCE</scope>
    <source>
        <strain evidence="1">TK_1</strain>
    </source>
</reference>
<keyword evidence="2" id="KW-1185">Reference proteome</keyword>
<name>A0ABQ9NYF5_9PEZI</name>
<dbReference type="PANTHER" id="PTHR34309:SF1">
    <property type="entry name" value="PROTEIN GLCG"/>
    <property type="match status" value="1"/>
</dbReference>
<sequence length="155" mass="16110">MAPTKTIETLTLEAAQAAAHACATHSKTINVPMNIAIVDASTHLLHFSRMDGAKLTSISIAIDKAFTAAGHRVPTSTYKEAVWPGGAAFGIWNTNGGRFCTIGGGVPIRNARGEVLGAVGCSTGTPSQDEEVARAGVEAVERLLRGEGGRERAKL</sequence>
<dbReference type="EMBL" id="JAPDRL010000020">
    <property type="protein sequence ID" value="KAJ9666334.1"/>
    <property type="molecule type" value="Genomic_DNA"/>
</dbReference>
<comment type="caution">
    <text evidence="1">The sequence shown here is derived from an EMBL/GenBank/DDBJ whole genome shotgun (WGS) entry which is preliminary data.</text>
</comment>
<dbReference type="InterPro" id="IPR052517">
    <property type="entry name" value="GlcG_carb_metab_protein"/>
</dbReference>
<dbReference type="Pfam" id="PF03928">
    <property type="entry name" value="HbpS-like"/>
    <property type="match status" value="1"/>
</dbReference>
<evidence type="ECO:0000313" key="2">
    <source>
        <dbReference type="Proteomes" id="UP001172684"/>
    </source>
</evidence>
<dbReference type="Gene3D" id="3.30.450.150">
    <property type="entry name" value="Haem-degrading domain"/>
    <property type="match status" value="1"/>
</dbReference>
<dbReference type="PANTHER" id="PTHR34309">
    <property type="entry name" value="SLR1406 PROTEIN"/>
    <property type="match status" value="1"/>
</dbReference>
<evidence type="ECO:0008006" key="3">
    <source>
        <dbReference type="Google" id="ProtNLM"/>
    </source>
</evidence>
<dbReference type="InterPro" id="IPR005624">
    <property type="entry name" value="PduO/GlcC-like"/>
</dbReference>
<gene>
    <name evidence="1" type="ORF">H2201_003522</name>
</gene>
<proteinExistence type="predicted"/>